<sequence length="82" mass="8921">MNFGNISAVYQHPVRELASATTPAEQHTHADGPGTWRLHVKGAYLRSVARLEKSRVVGSQLDGRNLTGNYLGPLTHGQSNAR</sequence>
<feature type="region of interest" description="Disordered" evidence="1">
    <location>
        <begin position="62"/>
        <end position="82"/>
    </location>
</feature>
<name>A0ABR9SEE3_9BURK</name>
<accession>A0ABR9SEE3</accession>
<evidence type="ECO:0000313" key="2">
    <source>
        <dbReference type="EMBL" id="MBE7940112.1"/>
    </source>
</evidence>
<evidence type="ECO:0000313" key="3">
    <source>
        <dbReference type="Proteomes" id="UP000715965"/>
    </source>
</evidence>
<gene>
    <name evidence="2" type="ORF">IM725_05955</name>
</gene>
<evidence type="ECO:0000256" key="1">
    <source>
        <dbReference type="SAM" id="MobiDB-lite"/>
    </source>
</evidence>
<reference evidence="2 3" key="1">
    <citation type="submission" date="2020-10" db="EMBL/GenBank/DDBJ databases">
        <title>Draft genome of Ramlibacter aquaticus LMG 30558.</title>
        <authorList>
            <person name="Props R."/>
        </authorList>
    </citation>
    <scope>NUCLEOTIDE SEQUENCE [LARGE SCALE GENOMIC DNA]</scope>
    <source>
        <strain evidence="2 3">LMG 30558</strain>
    </source>
</reference>
<proteinExistence type="predicted"/>
<keyword evidence="3" id="KW-1185">Reference proteome</keyword>
<dbReference type="Proteomes" id="UP000715965">
    <property type="component" value="Unassembled WGS sequence"/>
</dbReference>
<dbReference type="RefSeq" id="WP_193779655.1">
    <property type="nucleotide sequence ID" value="NZ_JADDOJ010000016.1"/>
</dbReference>
<comment type="caution">
    <text evidence="2">The sequence shown here is derived from an EMBL/GenBank/DDBJ whole genome shotgun (WGS) entry which is preliminary data.</text>
</comment>
<dbReference type="EMBL" id="JADDOJ010000016">
    <property type="protein sequence ID" value="MBE7940112.1"/>
    <property type="molecule type" value="Genomic_DNA"/>
</dbReference>
<organism evidence="2 3">
    <name type="scientific">Ramlibacter aquaticus</name>
    <dbReference type="NCBI Taxonomy" id="2780094"/>
    <lineage>
        <taxon>Bacteria</taxon>
        <taxon>Pseudomonadati</taxon>
        <taxon>Pseudomonadota</taxon>
        <taxon>Betaproteobacteria</taxon>
        <taxon>Burkholderiales</taxon>
        <taxon>Comamonadaceae</taxon>
        <taxon>Ramlibacter</taxon>
    </lineage>
</organism>
<protein>
    <submittedName>
        <fullName evidence="2">Uncharacterized protein</fullName>
    </submittedName>
</protein>